<accession>A0AAQ1ZJ06</accession>
<reference evidence="12 13" key="1">
    <citation type="submission" date="2018-06" db="EMBL/GenBank/DDBJ databases">
        <authorList>
            <consortium name="Pathogen Informatics"/>
            <person name="Doyle S."/>
        </authorList>
    </citation>
    <scope>NUCLEOTIDE SEQUENCE [LARGE SCALE GENOMIC DNA]</scope>
    <source>
        <strain evidence="12 13">NCTC13063</strain>
    </source>
</reference>
<proteinExistence type="inferred from homology"/>
<keyword evidence="7 8" id="KW-0998">Cell outer membrane</keyword>
<keyword evidence="4 8" id="KW-0812">Transmembrane</keyword>
<dbReference type="Pfam" id="PF00593">
    <property type="entry name" value="TonB_dep_Rec_b-barrel"/>
    <property type="match status" value="1"/>
</dbReference>
<dbReference type="InterPro" id="IPR039426">
    <property type="entry name" value="TonB-dep_rcpt-like"/>
</dbReference>
<dbReference type="PROSITE" id="PS52016">
    <property type="entry name" value="TONB_DEPENDENT_REC_3"/>
    <property type="match status" value="1"/>
</dbReference>
<name>A0AAQ1ZJ06_9BACT</name>
<dbReference type="SUPFAM" id="SSF56935">
    <property type="entry name" value="Porins"/>
    <property type="match status" value="1"/>
</dbReference>
<dbReference type="Proteomes" id="UP000255283">
    <property type="component" value="Unassembled WGS sequence"/>
</dbReference>
<comment type="subcellular location">
    <subcellularLocation>
        <location evidence="1 8">Cell outer membrane</location>
        <topology evidence="1 8">Multi-pass membrane protein</topology>
    </subcellularLocation>
</comment>
<organism evidence="12 13">
    <name type="scientific">Segatella buccae</name>
    <dbReference type="NCBI Taxonomy" id="28126"/>
    <lineage>
        <taxon>Bacteria</taxon>
        <taxon>Pseudomonadati</taxon>
        <taxon>Bacteroidota</taxon>
        <taxon>Bacteroidia</taxon>
        <taxon>Bacteroidales</taxon>
        <taxon>Prevotellaceae</taxon>
        <taxon>Segatella</taxon>
    </lineage>
</organism>
<dbReference type="AlphaFoldDB" id="A0AAQ1ZJ06"/>
<evidence type="ECO:0000256" key="7">
    <source>
        <dbReference type="ARBA" id="ARBA00023237"/>
    </source>
</evidence>
<evidence type="ECO:0000256" key="2">
    <source>
        <dbReference type="ARBA" id="ARBA00022448"/>
    </source>
</evidence>
<dbReference type="InterPro" id="IPR000531">
    <property type="entry name" value="Beta-barrel_TonB"/>
</dbReference>
<keyword evidence="12" id="KW-0675">Receptor</keyword>
<dbReference type="InterPro" id="IPR036942">
    <property type="entry name" value="Beta-barrel_TonB_sf"/>
</dbReference>
<evidence type="ECO:0000259" key="11">
    <source>
        <dbReference type="Pfam" id="PF07715"/>
    </source>
</evidence>
<protein>
    <submittedName>
        <fullName evidence="12">Outer membrane receptor FepA</fullName>
    </submittedName>
</protein>
<dbReference type="InterPro" id="IPR023997">
    <property type="entry name" value="TonB-dep_OMP_SusC/RagA_CS"/>
</dbReference>
<feature type="domain" description="TonB-dependent receptor plug" evidence="11">
    <location>
        <begin position="137"/>
        <end position="242"/>
    </location>
</feature>
<keyword evidence="6 8" id="KW-0472">Membrane</keyword>
<dbReference type="InterPro" id="IPR008969">
    <property type="entry name" value="CarboxyPept-like_regulatory"/>
</dbReference>
<dbReference type="GO" id="GO:0009279">
    <property type="term" value="C:cell outer membrane"/>
    <property type="evidence" value="ECO:0007669"/>
    <property type="project" value="UniProtKB-SubCell"/>
</dbReference>
<evidence type="ECO:0000313" key="12">
    <source>
        <dbReference type="EMBL" id="SUB80729.1"/>
    </source>
</evidence>
<dbReference type="InterPro" id="IPR037066">
    <property type="entry name" value="Plug_dom_sf"/>
</dbReference>
<comment type="caution">
    <text evidence="12">The sequence shown here is derived from an EMBL/GenBank/DDBJ whole genome shotgun (WGS) entry which is preliminary data.</text>
</comment>
<dbReference type="FunFam" id="2.60.40.1120:FF:000003">
    <property type="entry name" value="Outer membrane protein Omp121"/>
    <property type="match status" value="1"/>
</dbReference>
<dbReference type="Gene3D" id="2.170.130.10">
    <property type="entry name" value="TonB-dependent receptor, plug domain"/>
    <property type="match status" value="1"/>
</dbReference>
<keyword evidence="2 8" id="KW-0813">Transport</keyword>
<evidence type="ECO:0000256" key="1">
    <source>
        <dbReference type="ARBA" id="ARBA00004571"/>
    </source>
</evidence>
<dbReference type="Gene3D" id="2.40.170.20">
    <property type="entry name" value="TonB-dependent receptor, beta-barrel domain"/>
    <property type="match status" value="1"/>
</dbReference>
<dbReference type="NCBIfam" id="TIGR04056">
    <property type="entry name" value="OMP_RagA_SusC"/>
    <property type="match status" value="1"/>
</dbReference>
<evidence type="ECO:0000256" key="4">
    <source>
        <dbReference type="ARBA" id="ARBA00022692"/>
    </source>
</evidence>
<gene>
    <name evidence="12" type="ORF">NCTC13063_02026</name>
</gene>
<keyword evidence="3 8" id="KW-1134">Transmembrane beta strand</keyword>
<comment type="similarity">
    <text evidence="8 9">Belongs to the TonB-dependent receptor family.</text>
</comment>
<evidence type="ECO:0000313" key="13">
    <source>
        <dbReference type="Proteomes" id="UP000255283"/>
    </source>
</evidence>
<keyword evidence="5 9" id="KW-0798">TonB box</keyword>
<evidence type="ECO:0000256" key="8">
    <source>
        <dbReference type="PROSITE-ProRule" id="PRU01360"/>
    </source>
</evidence>
<dbReference type="NCBIfam" id="TIGR04057">
    <property type="entry name" value="SusC_RagA_signa"/>
    <property type="match status" value="1"/>
</dbReference>
<evidence type="ECO:0000256" key="5">
    <source>
        <dbReference type="ARBA" id="ARBA00023077"/>
    </source>
</evidence>
<dbReference type="Pfam" id="PF13715">
    <property type="entry name" value="CarbopepD_reg_2"/>
    <property type="match status" value="1"/>
</dbReference>
<sequence length="1000" mass="110677">MNLKTKSRNLKARTPLLFSMITVSLMALGWLQPEAAFPIIQQAVLKNKMRGVVVDVNGDPIVGASVLVKGTSVGTITDLDGNFSIAHSDAVTLVVSYVGFKTKEVKVSSRTPLAITLLEDSRILNDVVVVGYGTQRKEELTSSVTSIKSDDFLQGENNDAASLIRGKVAGLAVVNSSANPLAGSEIMLRGVTTLKANAAPLVIIDGVPGTLKDVSPNDIEQIDVLKDGSAAAIYGTRGTNGVIIITTKRAKGELQPTININSYISTQSVVRKLAMLTADEYRQKAKDGVVGATDYGGNTNWLNEILQTPFNQTYSIDLKGGSGKTNYVASLDYTSNEGLVKKSNVKVLYPRINVIHRMWDNLLKLEVQLSGYHRTYGIPYNANVYKSALLYNPTYAVKNDDDTWNEHGSSPLISNPVALLKEARGDNKDTKIKMYGKATLTPASGLSVSVLGSKEVDNFFGGYYETKQHKSTTLDGCNGFASRTTSRIQNDLLELTVQYTNRFNLHNLNALIGYSWNNYNYQYAYMDNRDFPADDFTYNNMGQGAGLKKGQGNESTNQVSSRLVGYFARANYNYANRYFLSASIRYEGSSKFGNDHKWGAFPAVSVGWNIAQEEFMKPIKFVSTMKLRAGYGVTGTEPGNSYMSLSRLNMGGYGYFRGEWINLLRPGGNPNPALRWEKKKEQNVGFDFRFFEDRINVSIDFYRRTTNDLIWDYSVPVPPYVTNGITANAGTIRNTGLELNLSFIPVIAKDFQWNSNINFSTNSNRLVSLSNDEFIAGDYFDLNQLTAPIQQPTTRAEEGQSLGNFYGYKSVGVDDNGRWLIEGANGKVKPIAEQTAEDKQIIGNGLPKWYLNFSNTFRYKWIDLSMTMRGAFGFQILNEPEMYYGSPVALGNGNVLRSAFEPKYGKVLNNSQELQYVSYYVQDGDYWKIDNITIGFTPNVKAIKWIKSLRLYASISNLATITGYKGIDPEVGISGLTPGIDPLERYPSARTYTLGINLTF</sequence>
<dbReference type="EMBL" id="UGTJ01000001">
    <property type="protein sequence ID" value="SUB80729.1"/>
    <property type="molecule type" value="Genomic_DNA"/>
</dbReference>
<feature type="domain" description="TonB-dependent receptor-like beta-barrel" evidence="10">
    <location>
        <begin position="437"/>
        <end position="958"/>
    </location>
</feature>
<dbReference type="Pfam" id="PF07715">
    <property type="entry name" value="Plug"/>
    <property type="match status" value="1"/>
</dbReference>
<evidence type="ECO:0000256" key="3">
    <source>
        <dbReference type="ARBA" id="ARBA00022452"/>
    </source>
</evidence>
<evidence type="ECO:0000256" key="9">
    <source>
        <dbReference type="RuleBase" id="RU003357"/>
    </source>
</evidence>
<dbReference type="Gene3D" id="2.60.40.1120">
    <property type="entry name" value="Carboxypeptidase-like, regulatory domain"/>
    <property type="match status" value="1"/>
</dbReference>
<evidence type="ECO:0000259" key="10">
    <source>
        <dbReference type="Pfam" id="PF00593"/>
    </source>
</evidence>
<evidence type="ECO:0000256" key="6">
    <source>
        <dbReference type="ARBA" id="ARBA00023136"/>
    </source>
</evidence>
<dbReference type="InterPro" id="IPR023996">
    <property type="entry name" value="TonB-dep_OMP_SusC/RagA"/>
</dbReference>
<dbReference type="SUPFAM" id="SSF49464">
    <property type="entry name" value="Carboxypeptidase regulatory domain-like"/>
    <property type="match status" value="1"/>
</dbReference>
<dbReference type="InterPro" id="IPR012910">
    <property type="entry name" value="Plug_dom"/>
</dbReference>